<dbReference type="AlphaFoldDB" id="A0A1D3L4H2"/>
<dbReference type="InterPro" id="IPR006726">
    <property type="entry name" value="PHBA_efflux_AaeB/fusaric-R"/>
</dbReference>
<dbReference type="OrthoDB" id="70468at2157"/>
<evidence type="ECO:0000256" key="2">
    <source>
        <dbReference type="ARBA" id="ARBA00022448"/>
    </source>
</evidence>
<keyword evidence="4 7" id="KW-0812">Transmembrane</keyword>
<name>A0A1D3L4H2_9EURY</name>
<dbReference type="Proteomes" id="UP000094707">
    <property type="component" value="Chromosome I"/>
</dbReference>
<dbReference type="Pfam" id="PF04632">
    <property type="entry name" value="FUSC"/>
    <property type="match status" value="1"/>
</dbReference>
<dbReference type="EMBL" id="LT607756">
    <property type="protein sequence ID" value="SCG86524.1"/>
    <property type="molecule type" value="Genomic_DNA"/>
</dbReference>
<gene>
    <name evidence="8" type="primary">yccS</name>
    <name evidence="8" type="ORF">MCBB_1976</name>
</gene>
<evidence type="ECO:0000256" key="7">
    <source>
        <dbReference type="SAM" id="Phobius"/>
    </source>
</evidence>
<feature type="transmembrane region" description="Helical" evidence="7">
    <location>
        <begin position="356"/>
        <end position="385"/>
    </location>
</feature>
<evidence type="ECO:0000313" key="8">
    <source>
        <dbReference type="EMBL" id="SCG86524.1"/>
    </source>
</evidence>
<organism evidence="8 9">
    <name type="scientific">Methanobacterium congolense</name>
    <dbReference type="NCBI Taxonomy" id="118062"/>
    <lineage>
        <taxon>Archaea</taxon>
        <taxon>Methanobacteriati</taxon>
        <taxon>Methanobacteriota</taxon>
        <taxon>Methanomada group</taxon>
        <taxon>Methanobacteria</taxon>
        <taxon>Methanobacteriales</taxon>
        <taxon>Methanobacteriaceae</taxon>
        <taxon>Methanobacterium</taxon>
    </lineage>
</organism>
<evidence type="ECO:0000256" key="1">
    <source>
        <dbReference type="ARBA" id="ARBA00004651"/>
    </source>
</evidence>
<feature type="transmembrane region" description="Helical" evidence="7">
    <location>
        <begin position="48"/>
        <end position="65"/>
    </location>
</feature>
<keyword evidence="3" id="KW-1003">Cell membrane</keyword>
<evidence type="ECO:0000256" key="4">
    <source>
        <dbReference type="ARBA" id="ARBA00022692"/>
    </source>
</evidence>
<evidence type="ECO:0000256" key="6">
    <source>
        <dbReference type="ARBA" id="ARBA00023136"/>
    </source>
</evidence>
<dbReference type="PANTHER" id="PTHR30509">
    <property type="entry name" value="P-HYDROXYBENZOIC ACID EFFLUX PUMP SUBUNIT-RELATED"/>
    <property type="match status" value="1"/>
</dbReference>
<feature type="transmembrane region" description="Helical" evidence="7">
    <location>
        <begin position="474"/>
        <end position="492"/>
    </location>
</feature>
<accession>A0A1D3L4H2</accession>
<feature type="transmembrane region" description="Helical" evidence="7">
    <location>
        <begin position="425"/>
        <end position="442"/>
    </location>
</feature>
<sequence length="714" mass="79546">MIRTNLRVRLERLFQPNDLKPQWNMALQTLLALFLAIIITQILGLKTATMAFIVSTFMASMLVGINLSIRILAKLSIITGLIIGLAFLTAYLSLINLYIATVLIVLWAFTAAYSNIFGRIPGALGFLGLMSYVLGVMVVVTPQAGPLSWALWGFSGTIISSVVMIVPKLLQNKKKIRKIVANCILPDSSFKTILYARSFLVGGSDPKLESMVEIGRRLIVARISGRRIMVNMSGEPQNIFQDFMESSDELSCHMASYISHEDSRSEMSMESLNRDLVKLKRILKEKDDYKVYGQVLAAYESALNIWNIFEDAFDVINGKKSFKIPEINLKPQQSFLKSLKSNLSLENMWIRHGLRLAIAVAIGFVVANFFSLQSSLWIVISILVVLQPDIGSTQNKMFLRIIATILGVAVAITLSGFLTYAGMTWVLWILSGMMFLTMIAYWNVSYPITLIASTMSIIFIQAPNHVLMIGFARSLDILIGSLIAVCMGYLILPTRLKVDVPGEVKNRLGATSDYIQKVILPCLKNVTKEGEAVSVFKSMEISRNNLEAGIKKVKNSFDDADSDISSYRSITDSMDALTADLTALVTQFKRVERMEEPENMAITVEEILKPVLECIDSVLIDTLRSMQEGKSPYNFDVDELIQKYTTDIYLSSAIGNSTESPRNESLGVTDEPSENYHLNAFNEYKNWLISDTTALQNSIKKAAASGALNRYKDL</sequence>
<dbReference type="GO" id="GO:0005886">
    <property type="term" value="C:plasma membrane"/>
    <property type="evidence" value="ECO:0007669"/>
    <property type="project" value="UniProtKB-SubCell"/>
</dbReference>
<evidence type="ECO:0000256" key="3">
    <source>
        <dbReference type="ARBA" id="ARBA00022475"/>
    </source>
</evidence>
<feature type="transmembrane region" description="Helical" evidence="7">
    <location>
        <begin position="123"/>
        <end position="143"/>
    </location>
</feature>
<feature type="transmembrane region" description="Helical" evidence="7">
    <location>
        <begin position="397"/>
        <end position="418"/>
    </location>
</feature>
<dbReference type="RefSeq" id="WP_084789946.1">
    <property type="nucleotide sequence ID" value="NZ_LT607756.1"/>
</dbReference>
<protein>
    <submittedName>
        <fullName evidence="8">Inner membrane protein YccS</fullName>
    </submittedName>
</protein>
<feature type="transmembrane region" description="Helical" evidence="7">
    <location>
        <begin position="97"/>
        <end position="116"/>
    </location>
</feature>
<comment type="subcellular location">
    <subcellularLocation>
        <location evidence="1">Cell membrane</location>
        <topology evidence="1">Multi-pass membrane protein</topology>
    </subcellularLocation>
</comment>
<evidence type="ECO:0000313" key="9">
    <source>
        <dbReference type="Proteomes" id="UP000094707"/>
    </source>
</evidence>
<dbReference type="GO" id="GO:0022857">
    <property type="term" value="F:transmembrane transporter activity"/>
    <property type="evidence" value="ECO:0007669"/>
    <property type="project" value="InterPro"/>
</dbReference>
<evidence type="ECO:0000256" key="5">
    <source>
        <dbReference type="ARBA" id="ARBA00022989"/>
    </source>
</evidence>
<keyword evidence="2" id="KW-0813">Transport</keyword>
<reference evidence="8 9" key="1">
    <citation type="submission" date="2016-08" db="EMBL/GenBank/DDBJ databases">
        <authorList>
            <person name="Seilhamer J.J."/>
        </authorList>
    </citation>
    <scope>NUCLEOTIDE SEQUENCE [LARGE SCALE GENOMIC DNA]</scope>
    <source>
        <strain evidence="8">Buetzberg</strain>
    </source>
</reference>
<keyword evidence="6 7" id="KW-0472">Membrane</keyword>
<dbReference type="PANTHER" id="PTHR30509:SF9">
    <property type="entry name" value="MULTIDRUG RESISTANCE PROTEIN MDTO"/>
    <property type="match status" value="1"/>
</dbReference>
<keyword evidence="5 7" id="KW-1133">Transmembrane helix</keyword>
<proteinExistence type="predicted"/>
<feature type="transmembrane region" description="Helical" evidence="7">
    <location>
        <begin position="149"/>
        <end position="170"/>
    </location>
</feature>
<keyword evidence="9" id="KW-1185">Reference proteome</keyword>
<dbReference type="KEGG" id="mcub:MCBB_1976"/>
<dbReference type="GeneID" id="30412812"/>
<feature type="transmembrane region" description="Helical" evidence="7">
    <location>
        <begin position="21"/>
        <end position="42"/>
    </location>
</feature>